<sequence>MACENRRYRHSFGRQVWREVKDLQERFGAQIYGNSSAWWAGDLTLEFLRFHFGHRTTFDDPVLLLLDDFSGHWIDEAEEYARTLRVVLMKVPPGLTWLCQTG</sequence>
<evidence type="ECO:0000313" key="4">
    <source>
        <dbReference type="Proteomes" id="UP000434957"/>
    </source>
</evidence>
<evidence type="ECO:0000313" key="3">
    <source>
        <dbReference type="Proteomes" id="UP000429607"/>
    </source>
</evidence>
<name>A0A6A4FLS5_9STRA</name>
<dbReference type="Proteomes" id="UP000429607">
    <property type="component" value="Unassembled WGS sequence"/>
</dbReference>
<comment type="caution">
    <text evidence="2">The sequence shown here is derived from an EMBL/GenBank/DDBJ whole genome shotgun (WGS) entry which is preliminary data.</text>
</comment>
<reference evidence="2 4" key="1">
    <citation type="submission" date="2018-08" db="EMBL/GenBank/DDBJ databases">
        <title>Genomic investigation of the strawberry pathogen Phytophthora fragariae indicates pathogenicity is determined by transcriptional variation in three key races.</title>
        <authorList>
            <person name="Adams T.M."/>
            <person name="Armitage A.D."/>
            <person name="Sobczyk M.K."/>
            <person name="Bates H.J."/>
            <person name="Dunwell J.M."/>
            <person name="Nellist C.F."/>
            <person name="Harrison R.J."/>
        </authorList>
    </citation>
    <scope>NUCLEOTIDE SEQUENCE [LARGE SCALE GENOMIC DNA]</scope>
    <source>
        <strain evidence="1 3">SCRP249</strain>
        <strain evidence="2 4">SCRP333</strain>
    </source>
</reference>
<dbReference type="EMBL" id="QXFV01000407">
    <property type="protein sequence ID" value="KAE9038497.1"/>
    <property type="molecule type" value="Genomic_DNA"/>
</dbReference>
<evidence type="ECO:0008006" key="5">
    <source>
        <dbReference type="Google" id="ProtNLM"/>
    </source>
</evidence>
<accession>A0A6A4FLS5</accession>
<proteinExistence type="predicted"/>
<dbReference type="EMBL" id="QXFT01000350">
    <property type="protein sequence ID" value="KAE9346426.1"/>
    <property type="molecule type" value="Genomic_DNA"/>
</dbReference>
<evidence type="ECO:0000313" key="2">
    <source>
        <dbReference type="EMBL" id="KAE9346426.1"/>
    </source>
</evidence>
<protein>
    <recommendedName>
        <fullName evidence="5">DDE-1 domain-containing protein</fullName>
    </recommendedName>
</protein>
<dbReference type="Proteomes" id="UP000434957">
    <property type="component" value="Unassembled WGS sequence"/>
</dbReference>
<organism evidence="2 4">
    <name type="scientific">Phytophthora rubi</name>
    <dbReference type="NCBI Taxonomy" id="129364"/>
    <lineage>
        <taxon>Eukaryota</taxon>
        <taxon>Sar</taxon>
        <taxon>Stramenopiles</taxon>
        <taxon>Oomycota</taxon>
        <taxon>Peronosporomycetes</taxon>
        <taxon>Peronosporales</taxon>
        <taxon>Peronosporaceae</taxon>
        <taxon>Phytophthora</taxon>
    </lineage>
</organism>
<evidence type="ECO:0000313" key="1">
    <source>
        <dbReference type="EMBL" id="KAE9038497.1"/>
    </source>
</evidence>
<dbReference type="AlphaFoldDB" id="A0A6A4FLS5"/>
<keyword evidence="4" id="KW-1185">Reference proteome</keyword>
<gene>
    <name evidence="1" type="ORF">PR001_g7931</name>
    <name evidence="2" type="ORF">PR003_g7432</name>
</gene>